<keyword evidence="2" id="KW-1185">Reference proteome</keyword>
<protein>
    <submittedName>
        <fullName evidence="1">DnaJ domain-containing protein</fullName>
    </submittedName>
</protein>
<dbReference type="AlphaFoldDB" id="A0A2U1N4Z4"/>
<proteinExistence type="predicted"/>
<dbReference type="Proteomes" id="UP000245207">
    <property type="component" value="Unassembled WGS sequence"/>
</dbReference>
<gene>
    <name evidence="1" type="ORF">CTI12_AA303810</name>
</gene>
<evidence type="ECO:0000313" key="1">
    <source>
        <dbReference type="EMBL" id="PWA68557.1"/>
    </source>
</evidence>
<organism evidence="1 2">
    <name type="scientific">Artemisia annua</name>
    <name type="common">Sweet wormwood</name>
    <dbReference type="NCBI Taxonomy" id="35608"/>
    <lineage>
        <taxon>Eukaryota</taxon>
        <taxon>Viridiplantae</taxon>
        <taxon>Streptophyta</taxon>
        <taxon>Embryophyta</taxon>
        <taxon>Tracheophyta</taxon>
        <taxon>Spermatophyta</taxon>
        <taxon>Magnoliopsida</taxon>
        <taxon>eudicotyledons</taxon>
        <taxon>Gunneridae</taxon>
        <taxon>Pentapetalae</taxon>
        <taxon>asterids</taxon>
        <taxon>campanulids</taxon>
        <taxon>Asterales</taxon>
        <taxon>Asteraceae</taxon>
        <taxon>Asteroideae</taxon>
        <taxon>Anthemideae</taxon>
        <taxon>Artemisiinae</taxon>
        <taxon>Artemisia</taxon>
    </lineage>
</organism>
<dbReference type="EMBL" id="PKPP01003610">
    <property type="protein sequence ID" value="PWA68557.1"/>
    <property type="molecule type" value="Genomic_DNA"/>
</dbReference>
<evidence type="ECO:0000313" key="2">
    <source>
        <dbReference type="Proteomes" id="UP000245207"/>
    </source>
</evidence>
<accession>A0A2U1N4Z4</accession>
<sequence>MKQKVCSSQKTKEKKEHTKYNLKNTTTTDNPKINMDQSVQSKWFVDHDATTDVINLPHSIGTTIIGVTYHSGGADSRTSTGVIEANKGMHEGLIGTEVRQRAAADAQEKIAKASSNKNYAKSKFGAERAAVDRATTAEARRQALAKAMSWKTSYGDLVPDTSNVQRNTMELYAANGEELIKLKQLPQRRRLLSGAT</sequence>
<reference evidence="1 2" key="1">
    <citation type="journal article" date="2018" name="Mol. Plant">
        <title>The genome of Artemisia annua provides insight into the evolution of Asteraceae family and artemisinin biosynthesis.</title>
        <authorList>
            <person name="Shen Q."/>
            <person name="Zhang L."/>
            <person name="Liao Z."/>
            <person name="Wang S."/>
            <person name="Yan T."/>
            <person name="Shi P."/>
            <person name="Liu M."/>
            <person name="Fu X."/>
            <person name="Pan Q."/>
            <person name="Wang Y."/>
            <person name="Lv Z."/>
            <person name="Lu X."/>
            <person name="Zhang F."/>
            <person name="Jiang W."/>
            <person name="Ma Y."/>
            <person name="Chen M."/>
            <person name="Hao X."/>
            <person name="Li L."/>
            <person name="Tang Y."/>
            <person name="Lv G."/>
            <person name="Zhou Y."/>
            <person name="Sun X."/>
            <person name="Brodelius P.E."/>
            <person name="Rose J.K.C."/>
            <person name="Tang K."/>
        </authorList>
    </citation>
    <scope>NUCLEOTIDE SEQUENCE [LARGE SCALE GENOMIC DNA]</scope>
    <source>
        <strain evidence="2">cv. Huhao1</strain>
        <tissue evidence="1">Leaf</tissue>
    </source>
</reference>
<comment type="caution">
    <text evidence="1">The sequence shown here is derived from an EMBL/GenBank/DDBJ whole genome shotgun (WGS) entry which is preliminary data.</text>
</comment>
<dbReference type="OrthoDB" id="7854943at2759"/>
<name>A0A2U1N4Z4_ARTAN</name>